<keyword evidence="3" id="KW-1185">Reference proteome</keyword>
<proteinExistence type="predicted"/>
<sequence length="184" mass="20135">MHAKRPVQAPTDPVLTQRLALTPVGRDDVDDLNLLYDDPVVAYWTGPWTRVAVEAWVANMVGRWAADGVGKWMARDRSDGSLVGRGGFTRIDLDGEAVLELGWAVRDALTGRGYATELGRAALAWAPAHHPDLPVVAFTEVHNRASRAVMERLGMRAAGIIRREGLIEGMTGVRPDAPFALYRL</sequence>
<protein>
    <submittedName>
        <fullName evidence="2">N-acetyltransferase</fullName>
    </submittedName>
</protein>
<dbReference type="AlphaFoldDB" id="A0A8J3ZNV3"/>
<organism evidence="2 3">
    <name type="scientific">Virgisporangium aurantiacum</name>
    <dbReference type="NCBI Taxonomy" id="175570"/>
    <lineage>
        <taxon>Bacteria</taxon>
        <taxon>Bacillati</taxon>
        <taxon>Actinomycetota</taxon>
        <taxon>Actinomycetes</taxon>
        <taxon>Micromonosporales</taxon>
        <taxon>Micromonosporaceae</taxon>
        <taxon>Virgisporangium</taxon>
    </lineage>
</organism>
<gene>
    <name evidence="2" type="ORF">Vau01_124870</name>
</gene>
<dbReference type="Pfam" id="PF13302">
    <property type="entry name" value="Acetyltransf_3"/>
    <property type="match status" value="1"/>
</dbReference>
<accession>A0A8J3ZNV3</accession>
<dbReference type="PROSITE" id="PS51186">
    <property type="entry name" value="GNAT"/>
    <property type="match status" value="1"/>
</dbReference>
<evidence type="ECO:0000313" key="2">
    <source>
        <dbReference type="EMBL" id="GIJ64971.1"/>
    </source>
</evidence>
<comment type="caution">
    <text evidence="2">The sequence shown here is derived from an EMBL/GenBank/DDBJ whole genome shotgun (WGS) entry which is preliminary data.</text>
</comment>
<dbReference type="PANTHER" id="PTHR43792">
    <property type="entry name" value="GNAT FAMILY, PUTATIVE (AFU_ORTHOLOGUE AFUA_3G00765)-RELATED-RELATED"/>
    <property type="match status" value="1"/>
</dbReference>
<dbReference type="InterPro" id="IPR051531">
    <property type="entry name" value="N-acetyltransferase"/>
</dbReference>
<dbReference type="PANTHER" id="PTHR43792:SF1">
    <property type="entry name" value="N-ACETYLTRANSFERASE DOMAIN-CONTAINING PROTEIN"/>
    <property type="match status" value="1"/>
</dbReference>
<dbReference type="SUPFAM" id="SSF55729">
    <property type="entry name" value="Acyl-CoA N-acyltransferases (Nat)"/>
    <property type="match status" value="1"/>
</dbReference>
<dbReference type="GO" id="GO:0016747">
    <property type="term" value="F:acyltransferase activity, transferring groups other than amino-acyl groups"/>
    <property type="evidence" value="ECO:0007669"/>
    <property type="project" value="InterPro"/>
</dbReference>
<dbReference type="EMBL" id="BOPG01000143">
    <property type="protein sequence ID" value="GIJ64971.1"/>
    <property type="molecule type" value="Genomic_DNA"/>
</dbReference>
<reference evidence="2" key="1">
    <citation type="submission" date="2021-01" db="EMBL/GenBank/DDBJ databases">
        <title>Whole genome shotgun sequence of Virgisporangium aurantiacum NBRC 16421.</title>
        <authorList>
            <person name="Komaki H."/>
            <person name="Tamura T."/>
        </authorList>
    </citation>
    <scope>NUCLEOTIDE SEQUENCE</scope>
    <source>
        <strain evidence="2">NBRC 16421</strain>
    </source>
</reference>
<dbReference type="Proteomes" id="UP000612585">
    <property type="component" value="Unassembled WGS sequence"/>
</dbReference>
<dbReference type="RefSeq" id="WP_204014968.1">
    <property type="nucleotide sequence ID" value="NZ_BOPG01000143.1"/>
</dbReference>
<evidence type="ECO:0000313" key="3">
    <source>
        <dbReference type="Proteomes" id="UP000612585"/>
    </source>
</evidence>
<dbReference type="Gene3D" id="3.40.630.30">
    <property type="match status" value="1"/>
</dbReference>
<dbReference type="InterPro" id="IPR000182">
    <property type="entry name" value="GNAT_dom"/>
</dbReference>
<feature type="domain" description="N-acetyltransferase" evidence="1">
    <location>
        <begin position="19"/>
        <end position="178"/>
    </location>
</feature>
<dbReference type="InterPro" id="IPR016181">
    <property type="entry name" value="Acyl_CoA_acyltransferase"/>
</dbReference>
<evidence type="ECO:0000259" key="1">
    <source>
        <dbReference type="PROSITE" id="PS51186"/>
    </source>
</evidence>
<name>A0A8J3ZNV3_9ACTN</name>